<keyword evidence="1" id="KW-1133">Transmembrane helix</keyword>
<reference evidence="2 3" key="1">
    <citation type="journal article" date="2019" name="Emerg. Microbes Infect.">
        <title>Comprehensive subspecies identification of 175 nontuberculous mycobacteria species based on 7547 genomic profiles.</title>
        <authorList>
            <person name="Matsumoto Y."/>
            <person name="Kinjo T."/>
            <person name="Motooka D."/>
            <person name="Nabeya D."/>
            <person name="Jung N."/>
            <person name="Uechi K."/>
            <person name="Horii T."/>
            <person name="Iida T."/>
            <person name="Fujita J."/>
            <person name="Nakamura S."/>
        </authorList>
    </citation>
    <scope>NUCLEOTIDE SEQUENCE [LARGE SCALE GENOMIC DNA]</scope>
    <source>
        <strain evidence="2 3">JCM 30725</strain>
    </source>
</reference>
<dbReference type="RefSeq" id="WP_163711857.1">
    <property type="nucleotide sequence ID" value="NZ_BLKZ01000001.1"/>
</dbReference>
<evidence type="ECO:0000256" key="1">
    <source>
        <dbReference type="SAM" id="Phobius"/>
    </source>
</evidence>
<keyword evidence="1" id="KW-0812">Transmembrane</keyword>
<organism evidence="2 3">
    <name type="scientific">Mycobacterium bourgelatii</name>
    <dbReference type="NCBI Taxonomy" id="1273442"/>
    <lineage>
        <taxon>Bacteria</taxon>
        <taxon>Bacillati</taxon>
        <taxon>Actinomycetota</taxon>
        <taxon>Actinomycetes</taxon>
        <taxon>Mycobacteriales</taxon>
        <taxon>Mycobacteriaceae</taxon>
        <taxon>Mycobacterium</taxon>
    </lineage>
</organism>
<evidence type="ECO:0000313" key="3">
    <source>
        <dbReference type="Proteomes" id="UP000465360"/>
    </source>
</evidence>
<evidence type="ECO:0000313" key="2">
    <source>
        <dbReference type="EMBL" id="GFG90337.1"/>
    </source>
</evidence>
<name>A0A7I9YNZ0_MYCBU</name>
<dbReference type="AlphaFoldDB" id="A0A7I9YNZ0"/>
<sequence>MTRARAILAYSGFFIAIVAILVQLGTASRRLRDEHPYFESTWPYGLELGAVLGVAYSVWFFVVAPRDDSFKRHIGTYVAIVVGGLICGVSWAPWVNVYLDSGPEITTAGTVKVIEGKPIWPPRGKHPPSRSVTAVIDGVVRQAEFNPQRHYWHVTSTRSGGSVLLTVRSGFFGIPWIADMSDY</sequence>
<dbReference type="Proteomes" id="UP000465360">
    <property type="component" value="Unassembled WGS sequence"/>
</dbReference>
<keyword evidence="3" id="KW-1185">Reference proteome</keyword>
<feature type="transmembrane region" description="Helical" evidence="1">
    <location>
        <begin position="7"/>
        <end position="24"/>
    </location>
</feature>
<gene>
    <name evidence="2" type="ORF">MBOU_23790</name>
</gene>
<comment type="caution">
    <text evidence="2">The sequence shown here is derived from an EMBL/GenBank/DDBJ whole genome shotgun (WGS) entry which is preliminary data.</text>
</comment>
<protein>
    <submittedName>
        <fullName evidence="2">Uncharacterized protein</fullName>
    </submittedName>
</protein>
<proteinExistence type="predicted"/>
<accession>A0A7I9YNZ0</accession>
<feature type="transmembrane region" description="Helical" evidence="1">
    <location>
        <begin position="44"/>
        <end position="62"/>
    </location>
</feature>
<keyword evidence="1" id="KW-0472">Membrane</keyword>
<feature type="transmembrane region" description="Helical" evidence="1">
    <location>
        <begin position="74"/>
        <end position="94"/>
    </location>
</feature>
<dbReference type="EMBL" id="BLKZ01000001">
    <property type="protein sequence ID" value="GFG90337.1"/>
    <property type="molecule type" value="Genomic_DNA"/>
</dbReference>